<dbReference type="AlphaFoldDB" id="A0A8J6Q563"/>
<dbReference type="PANTHER" id="PTHR11895:SF7">
    <property type="entry name" value="GLUTAMYL-TRNA(GLN) AMIDOTRANSFERASE SUBUNIT A, MITOCHONDRIAL"/>
    <property type="match status" value="1"/>
</dbReference>
<proteinExistence type="inferred from homology"/>
<keyword evidence="5" id="KW-0378">Hydrolase</keyword>
<comment type="function">
    <text evidence="1">Hydrolyzes indole-3-acetamide (IAM) into indole-3-acetic acid (IAA).</text>
</comment>
<comment type="caution">
    <text evidence="5">The sequence shown here is derived from an EMBL/GenBank/DDBJ whole genome shotgun (WGS) entry which is preliminary data.</text>
</comment>
<keyword evidence="6" id="KW-1185">Reference proteome</keyword>
<dbReference type="PANTHER" id="PTHR11895">
    <property type="entry name" value="TRANSAMIDASE"/>
    <property type="match status" value="1"/>
</dbReference>
<reference evidence="5" key="1">
    <citation type="submission" date="2020-09" db="EMBL/GenBank/DDBJ databases">
        <title>Genome seq and assembly of Tianweitania sp.</title>
        <authorList>
            <person name="Chhetri G."/>
        </authorList>
    </citation>
    <scope>NUCLEOTIDE SEQUENCE</scope>
    <source>
        <strain evidence="5">Rool2</strain>
    </source>
</reference>
<dbReference type="EMBL" id="JACVVX010000008">
    <property type="protein sequence ID" value="MBD0416960.1"/>
    <property type="molecule type" value="Genomic_DNA"/>
</dbReference>
<evidence type="ECO:0000313" key="6">
    <source>
        <dbReference type="Proteomes" id="UP000643405"/>
    </source>
</evidence>
<dbReference type="Gene3D" id="3.90.1300.10">
    <property type="entry name" value="Amidase signature (AS) domain"/>
    <property type="match status" value="1"/>
</dbReference>
<dbReference type="RefSeq" id="WP_188166397.1">
    <property type="nucleotide sequence ID" value="NZ_JACVVX010000008.1"/>
</dbReference>
<dbReference type="Pfam" id="PF01425">
    <property type="entry name" value="Amidase"/>
    <property type="match status" value="1"/>
</dbReference>
<dbReference type="InterPro" id="IPR020556">
    <property type="entry name" value="Amidase_CS"/>
</dbReference>
<accession>A0A8J6Q563</accession>
<gene>
    <name evidence="5" type="ORF">ICI42_20115</name>
</gene>
<dbReference type="Proteomes" id="UP000643405">
    <property type="component" value="Unassembled WGS sequence"/>
</dbReference>
<dbReference type="InterPro" id="IPR000120">
    <property type="entry name" value="Amidase"/>
</dbReference>
<protein>
    <recommendedName>
        <fullName evidence="3">Indoleacetamide hydrolase</fullName>
    </recommendedName>
</protein>
<dbReference type="InterPro" id="IPR023631">
    <property type="entry name" value="Amidase_dom"/>
</dbReference>
<dbReference type="PROSITE" id="PS00571">
    <property type="entry name" value="AMIDASES"/>
    <property type="match status" value="1"/>
</dbReference>
<comment type="similarity">
    <text evidence="2">Belongs to the amidase family.</text>
</comment>
<evidence type="ECO:0000256" key="1">
    <source>
        <dbReference type="ARBA" id="ARBA00003871"/>
    </source>
</evidence>
<name>A0A8J6Q563_9HYPH</name>
<feature type="domain" description="Amidase" evidence="4">
    <location>
        <begin position="26"/>
        <end position="438"/>
    </location>
</feature>
<dbReference type="SUPFAM" id="SSF75304">
    <property type="entry name" value="Amidase signature (AS) enzymes"/>
    <property type="match status" value="1"/>
</dbReference>
<dbReference type="GO" id="GO:0016787">
    <property type="term" value="F:hydrolase activity"/>
    <property type="evidence" value="ECO:0007669"/>
    <property type="project" value="UniProtKB-KW"/>
</dbReference>
<dbReference type="InterPro" id="IPR036928">
    <property type="entry name" value="AS_sf"/>
</dbReference>
<evidence type="ECO:0000256" key="2">
    <source>
        <dbReference type="ARBA" id="ARBA00009199"/>
    </source>
</evidence>
<organism evidence="5 6">
    <name type="scientific">Oryzicola mucosus</name>
    <dbReference type="NCBI Taxonomy" id="2767425"/>
    <lineage>
        <taxon>Bacteria</taxon>
        <taxon>Pseudomonadati</taxon>
        <taxon>Pseudomonadota</taxon>
        <taxon>Alphaproteobacteria</taxon>
        <taxon>Hyphomicrobiales</taxon>
        <taxon>Phyllobacteriaceae</taxon>
        <taxon>Oryzicola</taxon>
    </lineage>
</organism>
<evidence type="ECO:0000256" key="3">
    <source>
        <dbReference type="ARBA" id="ARBA00021874"/>
    </source>
</evidence>
<evidence type="ECO:0000313" key="5">
    <source>
        <dbReference type="EMBL" id="MBD0416960.1"/>
    </source>
</evidence>
<dbReference type="NCBIfam" id="NF005450">
    <property type="entry name" value="PRK07042.1"/>
    <property type="match status" value="1"/>
</dbReference>
<sequence length="458" mass="47268">MNEIWQMSATALLDGFAEGSFSPVDAMKAVLDRVDAVNPALNAIFVLRADEAMAAARASEARWRAKAPSGALDGIPVTVKDSIALAGWPYWRGTRGRMGTLSKDDSPPAARLKEAGAIIFGKTTMPDYGLLPSGVSSAHGTTRNPWNLSMNTGGSSSGAAAAVASGMGPASIGSDLAGSVRLPAAHCGIFGMKPSSGTVPHSPPSSTRVAGPLTRTVADAVLMLSVLSKPDADTGASGGSLPGIIPAADVRGMRIGLLMGRGFGEEVEVGVADLILSAANLLRGAGAVVVETSDPVKTELRGHFETVFAVKAAMERDELPQPARSETLEYISSVCDGGDAVSAKRYVEAVEGIERAKALYRETLAGFDLVISPVMPVAGFPAEALGARQDSPLHHLSYTAITNQLGWPAASIFCGFAPDGLPVGMQITGSNGKDVDILALAAWYERARAFAAGFPVLP</sequence>
<evidence type="ECO:0000259" key="4">
    <source>
        <dbReference type="Pfam" id="PF01425"/>
    </source>
</evidence>